<protein>
    <submittedName>
        <fullName evidence="2">Uncharacterized protein</fullName>
    </submittedName>
</protein>
<dbReference type="AlphaFoldDB" id="A0A9X1Y2A2"/>
<evidence type="ECO:0000256" key="1">
    <source>
        <dbReference type="SAM" id="MobiDB-lite"/>
    </source>
</evidence>
<reference evidence="2" key="1">
    <citation type="submission" date="2022-04" db="EMBL/GenBank/DDBJ databases">
        <authorList>
            <person name="Seo M.-J."/>
        </authorList>
    </citation>
    <scope>NUCLEOTIDE SEQUENCE</scope>
    <source>
        <strain evidence="2">MBLB2552</strain>
    </source>
</reference>
<keyword evidence="3" id="KW-1185">Reference proteome</keyword>
<comment type="caution">
    <text evidence="2">The sequence shown here is derived from an EMBL/GenBank/DDBJ whole genome shotgun (WGS) entry which is preliminary data.</text>
</comment>
<dbReference type="RefSeq" id="WP_248550324.1">
    <property type="nucleotide sequence ID" value="NZ_JALPRK010000002.1"/>
</dbReference>
<name>A0A9X1Y2A2_9BACL</name>
<proteinExistence type="predicted"/>
<gene>
    <name evidence="2" type="ORF">M0651_02735</name>
</gene>
<sequence length="115" mass="12921">MVKEHNLGQVTHTSGNDDETTQGKEDVQMRRTRNLHHPRNHHQPPSTRQATKWHRPLEVTVAVAVLLLALTSACRLAPDPETMSRQARAFPWPFGPSVSDGVYSPTIVEDVYSTE</sequence>
<organism evidence="2 3">
    <name type="scientific">Paenibacillus mellifer</name>
    <dbReference type="NCBI Taxonomy" id="2937794"/>
    <lineage>
        <taxon>Bacteria</taxon>
        <taxon>Bacillati</taxon>
        <taxon>Bacillota</taxon>
        <taxon>Bacilli</taxon>
        <taxon>Bacillales</taxon>
        <taxon>Paenibacillaceae</taxon>
        <taxon>Paenibacillus</taxon>
    </lineage>
</organism>
<feature type="region of interest" description="Disordered" evidence="1">
    <location>
        <begin position="1"/>
        <end position="53"/>
    </location>
</feature>
<evidence type="ECO:0000313" key="2">
    <source>
        <dbReference type="EMBL" id="MCK8486082.1"/>
    </source>
</evidence>
<feature type="compositionally biased region" description="Basic residues" evidence="1">
    <location>
        <begin position="30"/>
        <end position="42"/>
    </location>
</feature>
<accession>A0A9X1Y2A2</accession>
<dbReference type="Proteomes" id="UP001139534">
    <property type="component" value="Unassembled WGS sequence"/>
</dbReference>
<evidence type="ECO:0000313" key="3">
    <source>
        <dbReference type="Proteomes" id="UP001139534"/>
    </source>
</evidence>
<dbReference type="EMBL" id="JALPRK010000002">
    <property type="protein sequence ID" value="MCK8486082.1"/>
    <property type="molecule type" value="Genomic_DNA"/>
</dbReference>